<dbReference type="EMBL" id="CAADFY010000004">
    <property type="protein sequence ID" value="VFK51928.1"/>
    <property type="molecule type" value="Genomic_DNA"/>
</dbReference>
<sequence length="156" mass="17779">MEPYTKNTPYALLVFDWDGTLIDSEDKIIAAFHATADDLGLLRPSDASIRDIIGFGISISVRILFPNQNSHVWHRIVDRYQHYFDTAGPLKAFPEVPETLRALRKDGYLMAVATGKTRSGLEKDLLSSGLREIYFMQYVVLMKHLQNHTLGCYMRS</sequence>
<dbReference type="InterPro" id="IPR050155">
    <property type="entry name" value="HAD-like_hydrolase_sf"/>
</dbReference>
<dbReference type="Gene3D" id="1.10.150.240">
    <property type="entry name" value="Putative phosphatase, domain 2"/>
    <property type="match status" value="1"/>
</dbReference>
<dbReference type="PANTHER" id="PTHR43434:SF24">
    <property type="entry name" value="HYDROLASE-RELATED"/>
    <property type="match status" value="1"/>
</dbReference>
<dbReference type="InterPro" id="IPR036412">
    <property type="entry name" value="HAD-like_sf"/>
</dbReference>
<dbReference type="GO" id="GO:0006281">
    <property type="term" value="P:DNA repair"/>
    <property type="evidence" value="ECO:0007669"/>
    <property type="project" value="TreeGrafter"/>
</dbReference>
<dbReference type="EMBL" id="CAADFV010000004">
    <property type="protein sequence ID" value="VFK50735.1"/>
    <property type="molecule type" value="Genomic_DNA"/>
</dbReference>
<evidence type="ECO:0000313" key="2">
    <source>
        <dbReference type="EMBL" id="VFK51928.1"/>
    </source>
</evidence>
<gene>
    <name evidence="1" type="ORF">BECKTUN1418E_GA0071001_100411</name>
    <name evidence="2" type="ORF">BECKTUN1418F_GA0071002_100411</name>
</gene>
<proteinExistence type="predicted"/>
<dbReference type="InterPro" id="IPR023198">
    <property type="entry name" value="PGP-like_dom2"/>
</dbReference>
<protein>
    <submittedName>
        <fullName evidence="2">Haloacid dehalogenase-like hydrolase</fullName>
    </submittedName>
</protein>
<keyword evidence="2" id="KW-0378">Hydrolase</keyword>
<dbReference type="Pfam" id="PF13419">
    <property type="entry name" value="HAD_2"/>
    <property type="match status" value="1"/>
</dbReference>
<dbReference type="GO" id="GO:0005829">
    <property type="term" value="C:cytosol"/>
    <property type="evidence" value="ECO:0007669"/>
    <property type="project" value="TreeGrafter"/>
</dbReference>
<dbReference type="SUPFAM" id="SSF56784">
    <property type="entry name" value="HAD-like"/>
    <property type="match status" value="1"/>
</dbReference>
<accession>A0A450ZDT9</accession>
<dbReference type="InterPro" id="IPR023214">
    <property type="entry name" value="HAD_sf"/>
</dbReference>
<name>A0A450ZDT9_9GAMM</name>
<reference evidence="2" key="1">
    <citation type="submission" date="2019-02" db="EMBL/GenBank/DDBJ databases">
        <authorList>
            <person name="Gruber-Vodicka R. H."/>
            <person name="Seah K. B. B."/>
        </authorList>
    </citation>
    <scope>NUCLEOTIDE SEQUENCE</scope>
    <source>
        <strain evidence="1">BECK_BY2</strain>
        <strain evidence="2">BECK_BY3</strain>
    </source>
</reference>
<dbReference type="Gene3D" id="3.40.50.1000">
    <property type="entry name" value="HAD superfamily/HAD-like"/>
    <property type="match status" value="1"/>
</dbReference>
<evidence type="ECO:0000313" key="1">
    <source>
        <dbReference type="EMBL" id="VFK50735.1"/>
    </source>
</evidence>
<dbReference type="InterPro" id="IPR041492">
    <property type="entry name" value="HAD_2"/>
</dbReference>
<organism evidence="2">
    <name type="scientific">Candidatus Kentrum sp. TUN</name>
    <dbReference type="NCBI Taxonomy" id="2126343"/>
    <lineage>
        <taxon>Bacteria</taxon>
        <taxon>Pseudomonadati</taxon>
        <taxon>Pseudomonadota</taxon>
        <taxon>Gammaproteobacteria</taxon>
        <taxon>Candidatus Kentrum</taxon>
    </lineage>
</organism>
<dbReference type="GO" id="GO:0008967">
    <property type="term" value="F:phosphoglycolate phosphatase activity"/>
    <property type="evidence" value="ECO:0007669"/>
    <property type="project" value="TreeGrafter"/>
</dbReference>
<dbReference type="AlphaFoldDB" id="A0A450ZDT9"/>
<dbReference type="PANTHER" id="PTHR43434">
    <property type="entry name" value="PHOSPHOGLYCOLATE PHOSPHATASE"/>
    <property type="match status" value="1"/>
</dbReference>